<evidence type="ECO:0000256" key="3">
    <source>
        <dbReference type="ARBA" id="ARBA00023157"/>
    </source>
</evidence>
<evidence type="ECO:0000256" key="2">
    <source>
        <dbReference type="ARBA" id="ARBA00022729"/>
    </source>
</evidence>
<dbReference type="SMART" id="SM00214">
    <property type="entry name" value="VWC"/>
    <property type="match status" value="1"/>
</dbReference>
<dbReference type="SUPFAM" id="SSF82895">
    <property type="entry name" value="TSP-1 type 1 repeat"/>
    <property type="match status" value="1"/>
</dbReference>
<evidence type="ECO:0000313" key="8">
    <source>
        <dbReference type="RefSeq" id="XP_004698337.1"/>
    </source>
</evidence>
<reference evidence="8" key="1">
    <citation type="submission" date="2025-08" db="UniProtKB">
        <authorList>
            <consortium name="RefSeq"/>
        </authorList>
    </citation>
    <scope>IDENTIFICATION</scope>
</reference>
<evidence type="ECO:0000259" key="5">
    <source>
        <dbReference type="PROSITE" id="PS50184"/>
    </source>
</evidence>
<dbReference type="Proteomes" id="UP000694863">
    <property type="component" value="Unplaced"/>
</dbReference>
<keyword evidence="3" id="KW-1015">Disulfide bond</keyword>
<dbReference type="SMART" id="SM00209">
    <property type="entry name" value="TSP1"/>
    <property type="match status" value="1"/>
</dbReference>
<protein>
    <submittedName>
        <fullName evidence="8">CCN family member 5</fullName>
    </submittedName>
</protein>
<dbReference type="PROSITE" id="PS50184">
    <property type="entry name" value="VWFC_2"/>
    <property type="match status" value="1"/>
</dbReference>
<evidence type="ECO:0000259" key="6">
    <source>
        <dbReference type="PROSITE" id="PS51323"/>
    </source>
</evidence>
<feature type="domain" description="IGFBP N-terminal" evidence="6">
    <location>
        <begin position="22"/>
        <end position="104"/>
    </location>
</feature>
<name>A0ABM0IEM8_ECHTE</name>
<evidence type="ECO:0000256" key="4">
    <source>
        <dbReference type="SAM" id="SignalP"/>
    </source>
</evidence>
<dbReference type="InterPro" id="IPR043973">
    <property type="entry name" value="TSP1_CCN"/>
</dbReference>
<dbReference type="RefSeq" id="XP_004698337.1">
    <property type="nucleotide sequence ID" value="XM_004698280.3"/>
</dbReference>
<gene>
    <name evidence="8" type="primary">CCN5</name>
</gene>
<dbReference type="Pfam" id="PF00093">
    <property type="entry name" value="VWC"/>
    <property type="match status" value="1"/>
</dbReference>
<dbReference type="GeneID" id="101654771"/>
<dbReference type="Gene3D" id="2.10.70.10">
    <property type="entry name" value="Complement Module, domain 1"/>
    <property type="match status" value="1"/>
</dbReference>
<dbReference type="PROSITE" id="PS51323">
    <property type="entry name" value="IGFBP_N_2"/>
    <property type="match status" value="1"/>
</dbReference>
<dbReference type="PANTHER" id="PTHR11348:SF22">
    <property type="entry name" value="CCN FAMILY MEMBER 5"/>
    <property type="match status" value="1"/>
</dbReference>
<feature type="domain" description="VWFC" evidence="5">
    <location>
        <begin position="99"/>
        <end position="165"/>
    </location>
</feature>
<dbReference type="PROSITE" id="PS50092">
    <property type="entry name" value="TSP1"/>
    <property type="match status" value="1"/>
</dbReference>
<sequence length="249" mass="26854">MRGSLQTHLLTVVLLCLFSKVCAQLCPTPCTCPWPPPRCPLGVPLVLDGCNCCRVCARRLGEPCDHHHACDSSQGLVCQLGAGAGGQGALCLLGEDDSGGCEVNGHRYQDGESFQPHCRTHCLCEDGGVTCVPLCSEDIQLPSWDCPQPRRVEVPGKCCPEWVCTQALGAQPLPAREAHLSGRELPLLPGRPCPEWSTAWGPCSTTCGLGVATRVSNQNRFCRLETQRRLCFPGPCPVTRGRSPWNRAV</sequence>
<dbReference type="Gene3D" id="2.20.100.10">
    <property type="entry name" value="Thrombospondin type-1 (TSP1) repeat"/>
    <property type="match status" value="1"/>
</dbReference>
<evidence type="ECO:0000256" key="1">
    <source>
        <dbReference type="ARBA" id="ARBA00008125"/>
    </source>
</evidence>
<comment type="similarity">
    <text evidence="1">Belongs to the CCN family.</text>
</comment>
<proteinExistence type="inferred from homology"/>
<dbReference type="InterPro" id="IPR050941">
    <property type="entry name" value="CCN"/>
</dbReference>
<accession>A0ABM0IEM8</accession>
<dbReference type="InterPro" id="IPR009030">
    <property type="entry name" value="Growth_fac_rcpt_cys_sf"/>
</dbReference>
<organism evidence="7 8">
    <name type="scientific">Echinops telfairi</name>
    <name type="common">Lesser hedgehog tenrec</name>
    <dbReference type="NCBI Taxonomy" id="9371"/>
    <lineage>
        <taxon>Eukaryota</taxon>
        <taxon>Metazoa</taxon>
        <taxon>Chordata</taxon>
        <taxon>Craniata</taxon>
        <taxon>Vertebrata</taxon>
        <taxon>Euteleostomi</taxon>
        <taxon>Mammalia</taxon>
        <taxon>Eutheria</taxon>
        <taxon>Afrotheria</taxon>
        <taxon>Tenrecidae</taxon>
        <taxon>Tenrecinae</taxon>
        <taxon>Echinops</taxon>
    </lineage>
</organism>
<dbReference type="SMART" id="SM00121">
    <property type="entry name" value="IB"/>
    <property type="match status" value="1"/>
</dbReference>
<dbReference type="PROSITE" id="PS01208">
    <property type="entry name" value="VWFC_1"/>
    <property type="match status" value="1"/>
</dbReference>
<evidence type="ECO:0000313" key="7">
    <source>
        <dbReference type="Proteomes" id="UP000694863"/>
    </source>
</evidence>
<feature type="signal peptide" evidence="4">
    <location>
        <begin position="1"/>
        <end position="23"/>
    </location>
</feature>
<dbReference type="Pfam" id="PF00219">
    <property type="entry name" value="IGFBP"/>
    <property type="match status" value="1"/>
</dbReference>
<keyword evidence="7" id="KW-1185">Reference proteome</keyword>
<dbReference type="InterPro" id="IPR036383">
    <property type="entry name" value="TSP1_rpt_sf"/>
</dbReference>
<dbReference type="InterPro" id="IPR000867">
    <property type="entry name" value="IGFBP-like"/>
</dbReference>
<dbReference type="SUPFAM" id="SSF57603">
    <property type="entry name" value="FnI-like domain"/>
    <property type="match status" value="1"/>
</dbReference>
<dbReference type="InterPro" id="IPR000884">
    <property type="entry name" value="TSP1_rpt"/>
</dbReference>
<dbReference type="InterPro" id="IPR001007">
    <property type="entry name" value="VWF_dom"/>
</dbReference>
<dbReference type="Pfam" id="PF19035">
    <property type="entry name" value="TSP1_CCN"/>
    <property type="match status" value="1"/>
</dbReference>
<feature type="chain" id="PRO_5045628691" evidence="4">
    <location>
        <begin position="24"/>
        <end position="249"/>
    </location>
</feature>
<dbReference type="PANTHER" id="PTHR11348">
    <property type="entry name" value="CONNECTIVE TISSUE GROWTH FACTOR-RELATED"/>
    <property type="match status" value="1"/>
</dbReference>
<keyword evidence="2 4" id="KW-0732">Signal</keyword>
<dbReference type="SUPFAM" id="SSF57184">
    <property type="entry name" value="Growth factor receptor domain"/>
    <property type="match status" value="1"/>
</dbReference>